<evidence type="ECO:0000256" key="1">
    <source>
        <dbReference type="SAM" id="Phobius"/>
    </source>
</evidence>
<dbReference type="STRING" id="1332264.BW730_10065"/>
<keyword evidence="3" id="KW-1185">Reference proteome</keyword>
<organism evidence="2 3">
    <name type="scientific">Tessaracoccus aquimaris</name>
    <dbReference type="NCBI Taxonomy" id="1332264"/>
    <lineage>
        <taxon>Bacteria</taxon>
        <taxon>Bacillati</taxon>
        <taxon>Actinomycetota</taxon>
        <taxon>Actinomycetes</taxon>
        <taxon>Propionibacteriales</taxon>
        <taxon>Propionibacteriaceae</taxon>
        <taxon>Tessaracoccus</taxon>
    </lineage>
</organism>
<reference evidence="3" key="1">
    <citation type="submission" date="2017-02" db="EMBL/GenBank/DDBJ databases">
        <title>Tessaracoccus aquaemaris sp. nov., isolated from the intestine of a Korean rockfish, Sebastes schlegelii, in a marine aquaculture pond.</title>
        <authorList>
            <person name="Tak E.J."/>
            <person name="Bae J.-W."/>
        </authorList>
    </citation>
    <scope>NUCLEOTIDE SEQUENCE [LARGE SCALE GENOMIC DNA]</scope>
    <source>
        <strain evidence="3">NSG39</strain>
    </source>
</reference>
<name>A0A1Q2CT72_9ACTN</name>
<evidence type="ECO:0000313" key="3">
    <source>
        <dbReference type="Proteomes" id="UP000188145"/>
    </source>
</evidence>
<keyword evidence="1" id="KW-0812">Transmembrane</keyword>
<feature type="transmembrane region" description="Helical" evidence="1">
    <location>
        <begin position="33"/>
        <end position="51"/>
    </location>
</feature>
<dbReference type="Gene3D" id="1.10.1760.20">
    <property type="match status" value="1"/>
</dbReference>
<dbReference type="RefSeq" id="WP_077687608.1">
    <property type="nucleotide sequence ID" value="NZ_CP019606.1"/>
</dbReference>
<dbReference type="GO" id="GO:0022857">
    <property type="term" value="F:transmembrane transporter activity"/>
    <property type="evidence" value="ECO:0007669"/>
    <property type="project" value="InterPro"/>
</dbReference>
<feature type="transmembrane region" description="Helical" evidence="1">
    <location>
        <begin position="148"/>
        <end position="167"/>
    </location>
</feature>
<evidence type="ECO:0000313" key="2">
    <source>
        <dbReference type="EMBL" id="AQP49314.1"/>
    </source>
</evidence>
<proteinExistence type="predicted"/>
<dbReference type="AlphaFoldDB" id="A0A1Q2CT72"/>
<feature type="transmembrane region" description="Helical" evidence="1">
    <location>
        <begin position="123"/>
        <end position="141"/>
    </location>
</feature>
<protein>
    <submittedName>
        <fullName evidence="2">ECF transporter S component</fullName>
    </submittedName>
</protein>
<dbReference type="Proteomes" id="UP000188145">
    <property type="component" value="Chromosome"/>
</dbReference>
<feature type="transmembrane region" description="Helical" evidence="1">
    <location>
        <begin position="63"/>
        <end position="92"/>
    </location>
</feature>
<dbReference type="EMBL" id="CP019606">
    <property type="protein sequence ID" value="AQP49314.1"/>
    <property type="molecule type" value="Genomic_DNA"/>
</dbReference>
<dbReference type="InterPro" id="IPR017196">
    <property type="entry name" value="ECF_substrate-spec_UCP037395"/>
</dbReference>
<sequence length="254" mass="26427">MLSLAALAGALAFCWPLIVVPSASLDGNTQSPFVFAALLPVLLGIVVSELSRGTIDVKSLAMLGVLSALGALARPLGAGTAGIEFVFVPLILGGRVFGPTFGFLLGSTTLFTSALLTGGVGPWLPYQLLAASFVGLGAGLLPRAKGWVEIAVLSCYAAVAGFAYGILVDLSFWPFNLGLGTEASYVAGAPILENLHRFAVFNLATSMGWNLGRAVTTIVTLVLIGRPLLRILRRAARRGSFEEVRRPVTATSTP</sequence>
<dbReference type="PIRSF" id="PIRSF037395">
    <property type="entry name" value="UCP037395_ABCper"/>
    <property type="match status" value="1"/>
</dbReference>
<gene>
    <name evidence="2" type="ORF">BW730_10065</name>
</gene>
<keyword evidence="1" id="KW-1133">Transmembrane helix</keyword>
<dbReference type="Pfam" id="PF12822">
    <property type="entry name" value="ECF_trnsprt"/>
    <property type="match status" value="1"/>
</dbReference>
<accession>A0A1Q2CT72</accession>
<dbReference type="KEGG" id="tes:BW730_10065"/>
<dbReference type="InterPro" id="IPR024529">
    <property type="entry name" value="ECF_trnsprt_substrate-spec"/>
</dbReference>
<feature type="transmembrane region" description="Helical" evidence="1">
    <location>
        <begin position="211"/>
        <end position="229"/>
    </location>
</feature>
<dbReference type="OrthoDB" id="5185518at2"/>
<keyword evidence="1" id="KW-0472">Membrane</keyword>